<name>A0A1W6N0W3_9HYPH</name>
<dbReference type="AlphaFoldDB" id="A0A1W6N0W3"/>
<evidence type="ECO:0008006" key="5">
    <source>
        <dbReference type="Google" id="ProtNLM"/>
    </source>
</evidence>
<sequence length="83" mass="8192">MRRFLLALPMIFLCAAPASAGEAVVDSILGGAAGGLVLGPVGLVGGALIGATAGPGISQSWGLSGHGHSHHRHHAKPRPAQEG</sequence>
<protein>
    <recommendedName>
        <fullName evidence="5">Glycine zipper domain-containing protein</fullName>
    </recommendedName>
</protein>
<feature type="region of interest" description="Disordered" evidence="1">
    <location>
        <begin position="60"/>
        <end position="83"/>
    </location>
</feature>
<evidence type="ECO:0000256" key="1">
    <source>
        <dbReference type="SAM" id="MobiDB-lite"/>
    </source>
</evidence>
<dbReference type="RefSeq" id="WP_085773545.1">
    <property type="nucleotide sequence ID" value="NZ_AP027149.1"/>
</dbReference>
<evidence type="ECO:0000313" key="3">
    <source>
        <dbReference type="EMBL" id="ARN83428.1"/>
    </source>
</evidence>
<accession>A0A1W6N0W3</accession>
<dbReference type="EMBL" id="CP019948">
    <property type="protein sequence ID" value="ARN83428.1"/>
    <property type="molecule type" value="Genomic_DNA"/>
</dbReference>
<proteinExistence type="predicted"/>
<gene>
    <name evidence="3" type="ORF">B1812_06050</name>
</gene>
<evidence type="ECO:0000256" key="2">
    <source>
        <dbReference type="SAM" id="SignalP"/>
    </source>
</evidence>
<keyword evidence="2" id="KW-0732">Signal</keyword>
<organism evidence="3 4">
    <name type="scientific">Methylocystis bryophila</name>
    <dbReference type="NCBI Taxonomy" id="655015"/>
    <lineage>
        <taxon>Bacteria</taxon>
        <taxon>Pseudomonadati</taxon>
        <taxon>Pseudomonadota</taxon>
        <taxon>Alphaproteobacteria</taxon>
        <taxon>Hyphomicrobiales</taxon>
        <taxon>Methylocystaceae</taxon>
        <taxon>Methylocystis</taxon>
    </lineage>
</organism>
<feature type="signal peptide" evidence="2">
    <location>
        <begin position="1"/>
        <end position="20"/>
    </location>
</feature>
<feature type="chain" id="PRO_5012664558" description="Glycine zipper domain-containing protein" evidence="2">
    <location>
        <begin position="21"/>
        <end position="83"/>
    </location>
</feature>
<reference evidence="3 4" key="1">
    <citation type="submission" date="2017-02" db="EMBL/GenBank/DDBJ databases">
        <authorList>
            <person name="Peterson S.W."/>
        </authorList>
    </citation>
    <scope>NUCLEOTIDE SEQUENCE [LARGE SCALE GENOMIC DNA]</scope>
    <source>
        <strain evidence="3 4">S285</strain>
    </source>
</reference>
<dbReference type="Proteomes" id="UP000193978">
    <property type="component" value="Chromosome"/>
</dbReference>
<feature type="compositionally biased region" description="Basic residues" evidence="1">
    <location>
        <begin position="67"/>
        <end position="77"/>
    </location>
</feature>
<keyword evidence="4" id="KW-1185">Reference proteome</keyword>
<evidence type="ECO:0000313" key="4">
    <source>
        <dbReference type="Proteomes" id="UP000193978"/>
    </source>
</evidence>
<dbReference type="KEGG" id="mbry:B1812_06050"/>